<feature type="transmembrane region" description="Helical" evidence="2">
    <location>
        <begin position="153"/>
        <end position="179"/>
    </location>
</feature>
<dbReference type="GeneID" id="103508341"/>
<feature type="region of interest" description="Disordered" evidence="1">
    <location>
        <begin position="27"/>
        <end position="57"/>
    </location>
</feature>
<dbReference type="Proteomes" id="UP000079169">
    <property type="component" value="Unplaced"/>
</dbReference>
<evidence type="ECO:0000313" key="4">
    <source>
        <dbReference type="Proteomes" id="UP000079169"/>
    </source>
</evidence>
<keyword evidence="2" id="KW-0812">Transmembrane</keyword>
<proteinExistence type="predicted"/>
<keyword evidence="2" id="KW-0472">Membrane</keyword>
<organism evidence="4 5">
    <name type="scientific">Diaphorina citri</name>
    <name type="common">Asian citrus psyllid</name>
    <dbReference type="NCBI Taxonomy" id="121845"/>
    <lineage>
        <taxon>Eukaryota</taxon>
        <taxon>Metazoa</taxon>
        <taxon>Ecdysozoa</taxon>
        <taxon>Arthropoda</taxon>
        <taxon>Hexapoda</taxon>
        <taxon>Insecta</taxon>
        <taxon>Pterygota</taxon>
        <taxon>Neoptera</taxon>
        <taxon>Paraneoptera</taxon>
        <taxon>Hemiptera</taxon>
        <taxon>Sternorrhyncha</taxon>
        <taxon>Psylloidea</taxon>
        <taxon>Psyllidae</taxon>
        <taxon>Diaphorininae</taxon>
        <taxon>Diaphorina</taxon>
    </lineage>
</organism>
<evidence type="ECO:0000313" key="5">
    <source>
        <dbReference type="RefSeq" id="XP_008471110.1"/>
    </source>
</evidence>
<feature type="signal peptide" evidence="3">
    <location>
        <begin position="1"/>
        <end position="22"/>
    </location>
</feature>
<dbReference type="RefSeq" id="XP_008471110.1">
    <property type="nucleotide sequence ID" value="XM_008472888.3"/>
</dbReference>
<reference evidence="5" key="1">
    <citation type="submission" date="2025-08" db="UniProtKB">
        <authorList>
            <consortium name="RefSeq"/>
        </authorList>
    </citation>
    <scope>IDENTIFICATION</scope>
</reference>
<feature type="compositionally biased region" description="Basic and acidic residues" evidence="1">
    <location>
        <begin position="39"/>
        <end position="51"/>
    </location>
</feature>
<dbReference type="AlphaFoldDB" id="A0A1S3D121"/>
<evidence type="ECO:0000256" key="3">
    <source>
        <dbReference type="SAM" id="SignalP"/>
    </source>
</evidence>
<keyword evidence="3" id="KW-0732">Signal</keyword>
<keyword evidence="4" id="KW-1185">Reference proteome</keyword>
<keyword evidence="2" id="KW-1133">Transmembrane helix</keyword>
<accession>A0A1S3D121</accession>
<dbReference type="KEGG" id="dci:103508341"/>
<evidence type="ECO:0000256" key="2">
    <source>
        <dbReference type="SAM" id="Phobius"/>
    </source>
</evidence>
<name>A0A1S3D121_DIACI</name>
<sequence length="206" mass="23532">MKFLVTLLVLITLSPMISRITSLPLNTEQSQWNTSKPRTNTEMDSTNKPEENTSIPNGVTEISIPLRKKLLNTFVRKDRSGTHHLDLNRGEFTFHIATGDDENNYAHSIILGGLNQNLGSRIKRAAKKDDKNRENVIKIDADVPYIREDTSALLILVAVLVCMLILYYYCSCCIFIYYLKSQFCFDIDLYKKPDTCCPPGERRFSC</sequence>
<feature type="chain" id="PRO_5010353038" evidence="3">
    <location>
        <begin position="23"/>
        <end position="206"/>
    </location>
</feature>
<feature type="compositionally biased region" description="Polar residues" evidence="1">
    <location>
        <begin position="27"/>
        <end position="38"/>
    </location>
</feature>
<protein>
    <submittedName>
        <fullName evidence="5">Uncharacterized protein LOC103508341</fullName>
    </submittedName>
</protein>
<evidence type="ECO:0000256" key="1">
    <source>
        <dbReference type="SAM" id="MobiDB-lite"/>
    </source>
</evidence>
<dbReference type="PaxDb" id="121845-A0A1S3D121"/>
<gene>
    <name evidence="5" type="primary">LOC103508341</name>
</gene>